<feature type="domain" description="Polymerase nucleotidyl transferase" evidence="1">
    <location>
        <begin position="23"/>
        <end position="75"/>
    </location>
</feature>
<dbReference type="Gene3D" id="3.30.460.10">
    <property type="entry name" value="Beta Polymerase, domain 2"/>
    <property type="match status" value="1"/>
</dbReference>
<evidence type="ECO:0000313" key="3">
    <source>
        <dbReference type="Proteomes" id="UP000001137"/>
    </source>
</evidence>
<reference evidence="2 3" key="1">
    <citation type="submission" date="2007-10" db="EMBL/GenBank/DDBJ databases">
        <title>Complete sequence of Caldivirga maquilingensis IC-167.</title>
        <authorList>
            <consortium name="US DOE Joint Genome Institute"/>
            <person name="Copeland A."/>
            <person name="Lucas S."/>
            <person name="Lapidus A."/>
            <person name="Barry K."/>
            <person name="Glavina del Rio T."/>
            <person name="Dalin E."/>
            <person name="Tice H."/>
            <person name="Pitluck S."/>
            <person name="Saunders E."/>
            <person name="Brettin T."/>
            <person name="Bruce D."/>
            <person name="Detter J.C."/>
            <person name="Han C."/>
            <person name="Schmutz J."/>
            <person name="Larimer F."/>
            <person name="Land M."/>
            <person name="Hauser L."/>
            <person name="Kyrpides N."/>
            <person name="Ivanova N."/>
            <person name="Biddle J.F."/>
            <person name="Zhang Z."/>
            <person name="Fitz-Gibbon S.T."/>
            <person name="Lowe T.M."/>
            <person name="Saltikov C."/>
            <person name="House C.H."/>
            <person name="Richardson P."/>
        </authorList>
    </citation>
    <scope>NUCLEOTIDE SEQUENCE [LARGE SCALE GENOMIC DNA]</scope>
    <source>
        <strain evidence="3">ATCC 700844 / DSM 13496 / JCM 10307 / IC-167</strain>
    </source>
</reference>
<evidence type="ECO:0000313" key="2">
    <source>
        <dbReference type="EMBL" id="ABW02389.1"/>
    </source>
</evidence>
<dbReference type="Pfam" id="PF01909">
    <property type="entry name" value="NTP_transf_2"/>
    <property type="match status" value="1"/>
</dbReference>
<dbReference type="InterPro" id="IPR002934">
    <property type="entry name" value="Polymerase_NTP_transf_dom"/>
</dbReference>
<dbReference type="STRING" id="397948.Cmaq_1566"/>
<dbReference type="CDD" id="cd05403">
    <property type="entry name" value="NT_KNTase_like"/>
    <property type="match status" value="1"/>
</dbReference>
<evidence type="ECO:0000259" key="1">
    <source>
        <dbReference type="Pfam" id="PF01909"/>
    </source>
</evidence>
<dbReference type="Proteomes" id="UP000001137">
    <property type="component" value="Chromosome"/>
</dbReference>
<dbReference type="PANTHER" id="PTHR37030">
    <property type="entry name" value="NUCLEOTIDYLTRANSFERASE"/>
    <property type="match status" value="1"/>
</dbReference>
<protein>
    <submittedName>
        <fullName evidence="2">DNA polymerase beta domain protein region</fullName>
    </submittedName>
</protein>
<proteinExistence type="predicted"/>
<dbReference type="InterPro" id="IPR043519">
    <property type="entry name" value="NT_sf"/>
</dbReference>
<dbReference type="EMBL" id="CP000852">
    <property type="protein sequence ID" value="ABW02389.1"/>
    <property type="molecule type" value="Genomic_DNA"/>
</dbReference>
<organism evidence="2 3">
    <name type="scientific">Caldivirga maquilingensis (strain ATCC 700844 / DSM 13496 / JCM 10307 / IC-167)</name>
    <dbReference type="NCBI Taxonomy" id="397948"/>
    <lineage>
        <taxon>Archaea</taxon>
        <taxon>Thermoproteota</taxon>
        <taxon>Thermoprotei</taxon>
        <taxon>Thermoproteales</taxon>
        <taxon>Thermoproteaceae</taxon>
        <taxon>Caldivirga</taxon>
    </lineage>
</organism>
<dbReference type="GO" id="GO:0016779">
    <property type="term" value="F:nucleotidyltransferase activity"/>
    <property type="evidence" value="ECO:0007669"/>
    <property type="project" value="InterPro"/>
</dbReference>
<dbReference type="RefSeq" id="WP_012186608.1">
    <property type="nucleotide sequence ID" value="NC_009954.1"/>
</dbReference>
<dbReference type="AlphaFoldDB" id="A8M9H0"/>
<gene>
    <name evidence="2" type="ordered locus">Cmaq_1566</name>
</gene>
<dbReference type="PANTHER" id="PTHR37030:SF3">
    <property type="entry name" value="POLYMERASE NUCLEOTIDYL TRANSFERASE DOMAIN-CONTAINING PROTEIN"/>
    <property type="match status" value="1"/>
</dbReference>
<dbReference type="KEGG" id="cma:Cmaq_1566"/>
<sequence length="104" mass="12249">MYDYLINEAKKRQEIFRNLDKYLRIIKDTVKELDQGAEVYLFGSVAEGTYTLSSDIDVLVVTMLNPGIVLKRLWEVGIRDPFEVHVRTPDKLKYYSRFSKLIKM</sequence>
<dbReference type="eggNOG" id="arCOG01205">
    <property type="taxonomic scope" value="Archaea"/>
</dbReference>
<dbReference type="HOGENOM" id="CLU_159724_0_0_2"/>
<name>A8M9H0_CALMQ</name>
<accession>A8M9H0</accession>
<keyword evidence="3" id="KW-1185">Reference proteome</keyword>
<dbReference type="SUPFAM" id="SSF81301">
    <property type="entry name" value="Nucleotidyltransferase"/>
    <property type="match status" value="1"/>
</dbReference>
<dbReference type="GeneID" id="5709634"/>